<organism evidence="7 8">
    <name type="scientific">Paenibacillus mangrovi</name>
    <dbReference type="NCBI Taxonomy" id="2931978"/>
    <lineage>
        <taxon>Bacteria</taxon>
        <taxon>Bacillati</taxon>
        <taxon>Bacillota</taxon>
        <taxon>Bacilli</taxon>
        <taxon>Bacillales</taxon>
        <taxon>Paenibacillaceae</taxon>
        <taxon>Paenibacillus</taxon>
    </lineage>
</organism>
<dbReference type="RefSeq" id="WP_244730842.1">
    <property type="nucleotide sequence ID" value="NZ_JALIRP010000018.1"/>
</dbReference>
<dbReference type="SUPFAM" id="SSF46689">
    <property type="entry name" value="Homeodomain-like"/>
    <property type="match status" value="1"/>
</dbReference>
<keyword evidence="1" id="KW-0678">Repressor</keyword>
<dbReference type="Gene3D" id="1.10.357.10">
    <property type="entry name" value="Tetracycline Repressor, domain 2"/>
    <property type="match status" value="1"/>
</dbReference>
<evidence type="ECO:0000259" key="6">
    <source>
        <dbReference type="PROSITE" id="PS50977"/>
    </source>
</evidence>
<dbReference type="Pfam" id="PF00440">
    <property type="entry name" value="TetR_N"/>
    <property type="match status" value="1"/>
</dbReference>
<dbReference type="PANTHER" id="PTHR30055:SF226">
    <property type="entry name" value="HTH-TYPE TRANSCRIPTIONAL REGULATOR PKSA"/>
    <property type="match status" value="1"/>
</dbReference>
<evidence type="ECO:0000313" key="7">
    <source>
        <dbReference type="EMBL" id="MCJ8015041.1"/>
    </source>
</evidence>
<sequence length="201" mass="22769">MPKVVDHDKQKEKVAEAAWRVIRKLGLDQASVRNIADEAGLSVGSMRHYFTTHSELLSYAMKRVSDRVRERIAGITFSGDLLKDIPLLVDEILPTNEEKRHEMEVWFAFVVKSMSDSTLAQHRCEIDDDLRMLFINIMNGLAASGLALPDLDTALEIERFYALIDGLAIHAILRPEVVTTDMMRKTVIRHLLTLCRPQSGI</sequence>
<comment type="caution">
    <text evidence="7">The sequence shown here is derived from an EMBL/GenBank/DDBJ whole genome shotgun (WGS) entry which is preliminary data.</text>
</comment>
<evidence type="ECO:0000256" key="5">
    <source>
        <dbReference type="PROSITE-ProRule" id="PRU00335"/>
    </source>
</evidence>
<protein>
    <submittedName>
        <fullName evidence="7">TetR family transcriptional regulator</fullName>
    </submittedName>
</protein>
<evidence type="ECO:0000256" key="4">
    <source>
        <dbReference type="ARBA" id="ARBA00023163"/>
    </source>
</evidence>
<dbReference type="PROSITE" id="PS50977">
    <property type="entry name" value="HTH_TETR_2"/>
    <property type="match status" value="1"/>
</dbReference>
<evidence type="ECO:0000256" key="3">
    <source>
        <dbReference type="ARBA" id="ARBA00023125"/>
    </source>
</evidence>
<dbReference type="Pfam" id="PF13977">
    <property type="entry name" value="TetR_C_6"/>
    <property type="match status" value="1"/>
</dbReference>
<dbReference type="Proteomes" id="UP001139347">
    <property type="component" value="Unassembled WGS sequence"/>
</dbReference>
<keyword evidence="4" id="KW-0804">Transcription</keyword>
<dbReference type="InterPro" id="IPR009057">
    <property type="entry name" value="Homeodomain-like_sf"/>
</dbReference>
<dbReference type="InterPro" id="IPR001647">
    <property type="entry name" value="HTH_TetR"/>
</dbReference>
<name>A0A9X1WUR9_9BACL</name>
<evidence type="ECO:0000256" key="2">
    <source>
        <dbReference type="ARBA" id="ARBA00023015"/>
    </source>
</evidence>
<dbReference type="InterPro" id="IPR050109">
    <property type="entry name" value="HTH-type_TetR-like_transc_reg"/>
</dbReference>
<evidence type="ECO:0000313" key="8">
    <source>
        <dbReference type="Proteomes" id="UP001139347"/>
    </source>
</evidence>
<feature type="domain" description="HTH tetR-type" evidence="6">
    <location>
        <begin position="8"/>
        <end position="68"/>
    </location>
</feature>
<keyword evidence="8" id="KW-1185">Reference proteome</keyword>
<proteinExistence type="predicted"/>
<dbReference type="AlphaFoldDB" id="A0A9X1WUR9"/>
<dbReference type="SUPFAM" id="SSF48498">
    <property type="entry name" value="Tetracyclin repressor-like, C-terminal domain"/>
    <property type="match status" value="1"/>
</dbReference>
<feature type="DNA-binding region" description="H-T-H motif" evidence="5">
    <location>
        <begin position="31"/>
        <end position="50"/>
    </location>
</feature>
<accession>A0A9X1WUR9</accession>
<dbReference type="GO" id="GO:0003700">
    <property type="term" value="F:DNA-binding transcription factor activity"/>
    <property type="evidence" value="ECO:0007669"/>
    <property type="project" value="TreeGrafter"/>
</dbReference>
<dbReference type="InterPro" id="IPR036271">
    <property type="entry name" value="Tet_transcr_reg_TetR-rel_C_sf"/>
</dbReference>
<reference evidence="7" key="1">
    <citation type="submission" date="2022-04" db="EMBL/GenBank/DDBJ databases">
        <title>Paenibacillus mangrovi sp. nov., a novel endophytic bacterium isolated from bark of Kandelia candel.</title>
        <authorList>
            <person name="Tuo L."/>
        </authorList>
    </citation>
    <scope>NUCLEOTIDE SEQUENCE</scope>
    <source>
        <strain evidence="7">KQZ6P-2</strain>
    </source>
</reference>
<dbReference type="GO" id="GO:0000976">
    <property type="term" value="F:transcription cis-regulatory region binding"/>
    <property type="evidence" value="ECO:0007669"/>
    <property type="project" value="TreeGrafter"/>
</dbReference>
<dbReference type="PANTHER" id="PTHR30055">
    <property type="entry name" value="HTH-TYPE TRANSCRIPTIONAL REGULATOR RUTR"/>
    <property type="match status" value="1"/>
</dbReference>
<dbReference type="InterPro" id="IPR039538">
    <property type="entry name" value="BetI_C"/>
</dbReference>
<gene>
    <name evidence="7" type="ORF">MUG84_25500</name>
</gene>
<keyword evidence="3 5" id="KW-0238">DNA-binding</keyword>
<dbReference type="EMBL" id="JALIRP010000018">
    <property type="protein sequence ID" value="MCJ8015041.1"/>
    <property type="molecule type" value="Genomic_DNA"/>
</dbReference>
<evidence type="ECO:0000256" key="1">
    <source>
        <dbReference type="ARBA" id="ARBA00022491"/>
    </source>
</evidence>
<keyword evidence="2" id="KW-0805">Transcription regulation</keyword>